<dbReference type="CTD" id="36344059"/>
<dbReference type="OrthoDB" id="302966at2759"/>
<evidence type="ECO:0000256" key="3">
    <source>
        <dbReference type="ARBA" id="ARBA00022490"/>
    </source>
</evidence>
<evidence type="ECO:0000256" key="9">
    <source>
        <dbReference type="PROSITE-ProRule" id="PRU00175"/>
    </source>
</evidence>
<dbReference type="Gene3D" id="3.30.40.10">
    <property type="entry name" value="Zinc/RING finger domain, C3HC4 (zinc finger)"/>
    <property type="match status" value="1"/>
</dbReference>
<evidence type="ECO:0000313" key="11">
    <source>
        <dbReference type="EMBL" id="EUB56766.1"/>
    </source>
</evidence>
<evidence type="ECO:0000259" key="10">
    <source>
        <dbReference type="PROSITE" id="PS50089"/>
    </source>
</evidence>
<dbReference type="RefSeq" id="XP_024347962.1">
    <property type="nucleotide sequence ID" value="XM_024497593.1"/>
</dbReference>
<dbReference type="SMART" id="SM00184">
    <property type="entry name" value="RING"/>
    <property type="match status" value="1"/>
</dbReference>
<dbReference type="Pfam" id="PF00097">
    <property type="entry name" value="zf-C3HC4"/>
    <property type="match status" value="1"/>
</dbReference>
<keyword evidence="4" id="KW-0479">Metal-binding</keyword>
<evidence type="ECO:0000313" key="12">
    <source>
        <dbReference type="Proteomes" id="UP000019149"/>
    </source>
</evidence>
<gene>
    <name evidence="11" type="ORF">EGR_08344</name>
</gene>
<dbReference type="PANTHER" id="PTHR12983">
    <property type="entry name" value="RING FINGER 10 FAMILY MEMBER"/>
    <property type="match status" value="1"/>
</dbReference>
<dbReference type="PANTHER" id="PTHR12983:SF9">
    <property type="entry name" value="E3 UBIQUITIN-PROTEIN LIGASE RNF10"/>
    <property type="match status" value="1"/>
</dbReference>
<dbReference type="GO" id="GO:0008270">
    <property type="term" value="F:zinc ion binding"/>
    <property type="evidence" value="ECO:0007669"/>
    <property type="project" value="UniProtKB-KW"/>
</dbReference>
<dbReference type="PROSITE" id="PS00518">
    <property type="entry name" value="ZF_RING_1"/>
    <property type="match status" value="1"/>
</dbReference>
<dbReference type="EMBL" id="APAU02000104">
    <property type="protein sequence ID" value="EUB56766.1"/>
    <property type="molecule type" value="Genomic_DNA"/>
</dbReference>
<sequence length="517" mass="59898">MAQLRNQDLRLDGWQRSSVRAYAAPQEPIFPMFASEVQGDWGSGDREVDVTSRFLSRLVVAKREDINVLIAKDIATIKAVLLVCKYHIRQMTCTNSDVYIAWSDIIEIRIHSPNPVLCASCYGRPFLPRIGPCGHVFCFTCIWVRIAFQHQDRKETCPVCERHLKRMELRRVRIFESYSPKVSDVKDIASMEKYKVDRQNAVKNGVLFLIAEDIVAFLRLYEESLLNNKTLCDDVTSTNCSTTHIRRNPKFYLELHGQDIFLHAFNRRCLQIEYGDSDMPKEISGKVTAVGRFTMDLTMRDVVRQLSHLPLGHIFYFVVLDFHGSVVGESTRSRMEYGWTLSKLSKRQVNVLEAVGYDVNDKLSLDLKRTDVYLADEFFSLPDAELQAFRRGISTQVPLLQRPVRWCIIELPSGSQAFFTEEMIQERLLEELQEHTQQKQTQSGHCQLNALQQQLLGLQRPSGRQMPLFLPPGEKGSRAIHIPRENRQRRCLQVPWEQSSFHYLHNPRKPKQLRKED</sequence>
<comment type="subcellular location">
    <subcellularLocation>
        <location evidence="1">Cytoplasm</location>
    </subcellularLocation>
</comment>
<evidence type="ECO:0000256" key="6">
    <source>
        <dbReference type="ARBA" id="ARBA00022833"/>
    </source>
</evidence>
<keyword evidence="5 9" id="KW-0863">Zinc-finger</keyword>
<dbReference type="InterPro" id="IPR039739">
    <property type="entry name" value="MAG2/RNF10"/>
</dbReference>
<keyword evidence="6" id="KW-0862">Zinc</keyword>
<dbReference type="InterPro" id="IPR017907">
    <property type="entry name" value="Znf_RING_CS"/>
</dbReference>
<evidence type="ECO:0000256" key="4">
    <source>
        <dbReference type="ARBA" id="ARBA00022723"/>
    </source>
</evidence>
<dbReference type="SUPFAM" id="SSF57850">
    <property type="entry name" value="RING/U-box"/>
    <property type="match status" value="1"/>
</dbReference>
<dbReference type="STRING" id="6210.W6U8L4"/>
<dbReference type="AlphaFoldDB" id="W6U8L4"/>
<reference evidence="11 12" key="1">
    <citation type="journal article" date="2013" name="Nat. Genet.">
        <title>The genome of the hydatid tapeworm Echinococcus granulosus.</title>
        <authorList>
            <person name="Zheng H."/>
            <person name="Zhang W."/>
            <person name="Zhang L."/>
            <person name="Zhang Z."/>
            <person name="Li J."/>
            <person name="Lu G."/>
            <person name="Zhu Y."/>
            <person name="Wang Y."/>
            <person name="Huang Y."/>
            <person name="Liu J."/>
            <person name="Kang H."/>
            <person name="Chen J."/>
            <person name="Wang L."/>
            <person name="Chen A."/>
            <person name="Yu S."/>
            <person name="Gao Z."/>
            <person name="Jin L."/>
            <person name="Gu W."/>
            <person name="Wang Z."/>
            <person name="Zhao L."/>
            <person name="Shi B."/>
            <person name="Wen H."/>
            <person name="Lin R."/>
            <person name="Jones M.K."/>
            <person name="Brejova B."/>
            <person name="Vinar T."/>
            <person name="Zhao G."/>
            <person name="McManus D.P."/>
            <person name="Chen Z."/>
            <person name="Zhou Y."/>
            <person name="Wang S."/>
        </authorList>
    </citation>
    <scope>NUCLEOTIDE SEQUENCE [LARGE SCALE GENOMIC DNA]</scope>
</reference>
<dbReference type="GO" id="GO:0045944">
    <property type="term" value="P:positive regulation of transcription by RNA polymerase II"/>
    <property type="evidence" value="ECO:0007669"/>
    <property type="project" value="TreeGrafter"/>
</dbReference>
<name>W6U8L4_ECHGR</name>
<evidence type="ECO:0000256" key="1">
    <source>
        <dbReference type="ARBA" id="ARBA00004496"/>
    </source>
</evidence>
<dbReference type="KEGG" id="egl:EGR_08344"/>
<dbReference type="InterPro" id="IPR001841">
    <property type="entry name" value="Znf_RING"/>
</dbReference>
<keyword evidence="12" id="KW-1185">Reference proteome</keyword>
<organism evidence="11 12">
    <name type="scientific">Echinococcus granulosus</name>
    <name type="common">Hydatid tapeworm</name>
    <dbReference type="NCBI Taxonomy" id="6210"/>
    <lineage>
        <taxon>Eukaryota</taxon>
        <taxon>Metazoa</taxon>
        <taxon>Spiralia</taxon>
        <taxon>Lophotrochozoa</taxon>
        <taxon>Platyhelminthes</taxon>
        <taxon>Cestoda</taxon>
        <taxon>Eucestoda</taxon>
        <taxon>Cyclophyllidea</taxon>
        <taxon>Taeniidae</taxon>
        <taxon>Echinococcus</taxon>
        <taxon>Echinococcus granulosus group</taxon>
    </lineage>
</organism>
<comment type="similarity">
    <text evidence="2">Belongs to the RNF10 family.</text>
</comment>
<feature type="domain" description="RING-type" evidence="10">
    <location>
        <begin position="118"/>
        <end position="161"/>
    </location>
</feature>
<evidence type="ECO:0000256" key="5">
    <source>
        <dbReference type="ARBA" id="ARBA00022771"/>
    </source>
</evidence>
<evidence type="ECO:0000256" key="7">
    <source>
        <dbReference type="ARBA" id="ARBA00035131"/>
    </source>
</evidence>
<dbReference type="GeneID" id="36344059"/>
<protein>
    <recommendedName>
        <fullName evidence="7">E3 ubiquitin-protein ligase RNF10</fullName>
    </recommendedName>
    <alternativeName>
        <fullName evidence="8">RING finger protein 10</fullName>
    </alternativeName>
</protein>
<comment type="caution">
    <text evidence="11">The sequence shown here is derived from an EMBL/GenBank/DDBJ whole genome shotgun (WGS) entry which is preliminary data.</text>
</comment>
<dbReference type="PROSITE" id="PS50089">
    <property type="entry name" value="ZF_RING_2"/>
    <property type="match status" value="1"/>
</dbReference>
<evidence type="ECO:0000256" key="8">
    <source>
        <dbReference type="ARBA" id="ARBA00035390"/>
    </source>
</evidence>
<dbReference type="InterPro" id="IPR013083">
    <property type="entry name" value="Znf_RING/FYVE/PHD"/>
</dbReference>
<dbReference type="InterPro" id="IPR018957">
    <property type="entry name" value="Znf_C3HC4_RING-type"/>
</dbReference>
<proteinExistence type="inferred from homology"/>
<dbReference type="GO" id="GO:0005737">
    <property type="term" value="C:cytoplasm"/>
    <property type="evidence" value="ECO:0007669"/>
    <property type="project" value="UniProtKB-SubCell"/>
</dbReference>
<dbReference type="GO" id="GO:0000976">
    <property type="term" value="F:transcription cis-regulatory region binding"/>
    <property type="evidence" value="ECO:0007669"/>
    <property type="project" value="TreeGrafter"/>
</dbReference>
<accession>W6U8L4</accession>
<dbReference type="Proteomes" id="UP000019149">
    <property type="component" value="Unassembled WGS sequence"/>
</dbReference>
<evidence type="ECO:0000256" key="2">
    <source>
        <dbReference type="ARBA" id="ARBA00008117"/>
    </source>
</evidence>
<keyword evidence="3" id="KW-0963">Cytoplasm</keyword>